<geneLocation type="plasmid" evidence="2">
    <name>unnamed3 sequence</name>
</geneLocation>
<dbReference type="SUPFAM" id="SSF52402">
    <property type="entry name" value="Adenine nucleotide alpha hydrolases-like"/>
    <property type="match status" value="1"/>
</dbReference>
<accession>A0A1L3ZM90</accession>
<dbReference type="AlphaFoldDB" id="A0A1L3ZM90"/>
<sequence length="509" mass="56591">MLCGTFTARELHELPTPPAGLKIFDHPLMVSRTVVGETGWIFIVAEKLADISFDVSTVEDAYALFQVFDGEILMVEAQVSEYGFNCRVLSNGNGVAPIYFHQSADKLILDWDIDRLAKSVEHKSIDFQYLCRSLIDPVYTHRTPFSNIHLLPPRVELRWDGARVRLTVMEAEAADLEIGEESAGAFLVDYASRMLRRRAFPGIKFASELSGGIDSSFATLIASRAWSEGLSLGIDIGFGHEREAQLARRRRVVNAAHCRDVLVDIRAHMPTFSMSPTDIESRYLLSEEYEGAFGELWRLAKSAGCNTITGGYGGDELFPILTSEEDRPDKLRAVTPTTVSDVKSLFQKLFTDRAWQAVNDGFFGELDPGYLGKTARLAVTKRAPLMLAHGFWPVFPLYDEKLAAYMLSATIDERHEKAALQDAIAMILNEQIFGTYEKETLLSASELSTRSNADSITRELGASRLIDLGIIRQDPFAEGLGDLSVPSSSYLPVLSSLFATEKFVRHNLV</sequence>
<reference evidence="1 2" key="1">
    <citation type="submission" date="2016-11" db="EMBL/GenBank/DDBJ databases">
        <title>Rhizobium leguminosarum bv. viciae strain Vaf12 isolated from Vavilovia formosa root nodules from Russia, Dagestan.</title>
        <authorList>
            <person name="Kimeklis A."/>
        </authorList>
    </citation>
    <scope>NUCLEOTIDE SEQUENCE [LARGE SCALE GENOMIC DNA]</scope>
    <source>
        <strain evidence="1 2">Vaf-108</strain>
        <plasmid evidence="2">Plasmid unnamed3 sequence</plasmid>
    </source>
</reference>
<dbReference type="EMBL" id="CP018231">
    <property type="protein sequence ID" value="API56785.1"/>
    <property type="molecule type" value="Genomic_DNA"/>
</dbReference>
<proteinExistence type="predicted"/>
<dbReference type="RefSeq" id="WP_064697836.1">
    <property type="nucleotide sequence ID" value="NZ_CP018231.1"/>
</dbReference>
<name>A0A1L3ZM90_RHILE</name>
<organism evidence="1 2">
    <name type="scientific">Rhizobium leguminosarum</name>
    <dbReference type="NCBI Taxonomy" id="384"/>
    <lineage>
        <taxon>Bacteria</taxon>
        <taxon>Pseudomonadati</taxon>
        <taxon>Pseudomonadota</taxon>
        <taxon>Alphaproteobacteria</taxon>
        <taxon>Hyphomicrobiales</taxon>
        <taxon>Rhizobiaceae</taxon>
        <taxon>Rhizobium/Agrobacterium group</taxon>
        <taxon>Rhizobium</taxon>
    </lineage>
</organism>
<keyword evidence="1" id="KW-0614">Plasmid</keyword>
<dbReference type="Gene3D" id="3.40.50.620">
    <property type="entry name" value="HUPs"/>
    <property type="match status" value="1"/>
</dbReference>
<gene>
    <name evidence="1" type="ORF">BMW22_35825</name>
</gene>
<protein>
    <recommendedName>
        <fullName evidence="3">Asparagine synthase</fullName>
    </recommendedName>
</protein>
<evidence type="ECO:0008006" key="3">
    <source>
        <dbReference type="Google" id="ProtNLM"/>
    </source>
</evidence>
<evidence type="ECO:0000313" key="1">
    <source>
        <dbReference type="EMBL" id="API56785.1"/>
    </source>
</evidence>
<evidence type="ECO:0000313" key="2">
    <source>
        <dbReference type="Proteomes" id="UP000183050"/>
    </source>
</evidence>
<dbReference type="Proteomes" id="UP000183050">
    <property type="component" value="Plasmid unnamed3"/>
</dbReference>
<dbReference type="InterPro" id="IPR014729">
    <property type="entry name" value="Rossmann-like_a/b/a_fold"/>
</dbReference>